<dbReference type="NCBIfam" id="TIGR04331">
    <property type="entry name" value="o_ant_LIC12162"/>
    <property type="match status" value="1"/>
</dbReference>
<gene>
    <name evidence="1" type="ORF">LEP1GSC194_1416</name>
</gene>
<dbReference type="AlphaFoldDB" id="M6CNG6"/>
<evidence type="ECO:0000313" key="2">
    <source>
        <dbReference type="Proteomes" id="UP000011988"/>
    </source>
</evidence>
<sequence length="589" mass="69755">MQDLILTGFSDFFPNEKQREKAVYLANFCFLNNPSVDFEDHRKFTFLDSPYKNWTNVEKASSFIDSFYDRVLPAICETMNEIFKVDKSEKYWSIILIRYLHSFIHIYYDRYLRLLSLKEQQSKFRIKILNFNEIFIPDENYFFNQVTDSHYYNLNLLSDFIRENEYGNNVLRFDINASLEKANATIPVWKKIKRKGKDVLKNKFFALLKYRYNSIDSIRLGLVYGLSEKQKFSLLPSSKLGRTYSKAENEIQIESISPDKNQFFIKPLKFDVQSEFEEVFKKNFFRYLPDEFKVLKIAKKNPYKIWIGMDVYNSNRFLVADTLERGGSWYSVQHGGGYGQISNFPLGKIEYCLSNGFISWGWKYGQSGYKNNIIPLSSPSLSILGRHEKKNNEILIVTHTYFVYSIRLQSIMLPEMILDYTNNLISFCDHINQNNIYEYKVKTTNMSWANRNYLKNKLPKGIEILNSDSFDIVKKMRNSALCIFDHLGTAYLQALAMNAPTLLFWNPNHFKESSEFKVFLDLLRDAEILFDDWKAAANKLDEILEIGIERWWLQDRIQMVRNKFLYNHARISSEWQSEWKQFLAELANI</sequence>
<dbReference type="PATRIC" id="fig|1218565.3.peg.3769"/>
<comment type="caution">
    <text evidence="1">The sequence shown here is derived from an EMBL/GenBank/DDBJ whole genome shotgun (WGS) entry which is preliminary data.</text>
</comment>
<dbReference type="GO" id="GO:0016740">
    <property type="term" value="F:transferase activity"/>
    <property type="evidence" value="ECO:0007669"/>
    <property type="project" value="UniProtKB-KW"/>
</dbReference>
<name>M6CNG6_9LEPT</name>
<dbReference type="Proteomes" id="UP000011988">
    <property type="component" value="Unassembled WGS sequence"/>
</dbReference>
<dbReference type="OrthoDB" id="329802at2"/>
<proteinExistence type="predicted"/>
<protein>
    <submittedName>
        <fullName evidence="1">Putative transferase, LIC12162 family</fullName>
    </submittedName>
</protein>
<evidence type="ECO:0000313" key="1">
    <source>
        <dbReference type="EMBL" id="EMJ92076.1"/>
    </source>
</evidence>
<dbReference type="EMBL" id="ANIK01000093">
    <property type="protein sequence ID" value="EMJ92076.1"/>
    <property type="molecule type" value="Genomic_DNA"/>
</dbReference>
<dbReference type="RefSeq" id="WP_020774700.1">
    <property type="nucleotide sequence ID" value="NZ_ANIK01000093.1"/>
</dbReference>
<dbReference type="InterPro" id="IPR027603">
    <property type="entry name" value="LIC12162"/>
</dbReference>
<reference evidence="1 2" key="1">
    <citation type="submission" date="2013-01" db="EMBL/GenBank/DDBJ databases">
        <authorList>
            <person name="Harkins D.M."/>
            <person name="Durkin A.S."/>
            <person name="Brinkac L.M."/>
            <person name="Haft D.H."/>
            <person name="Selengut J.D."/>
            <person name="Sanka R."/>
            <person name="DePew J."/>
            <person name="Purushe J."/>
            <person name="Galloway R.L."/>
            <person name="Vinetz J.M."/>
            <person name="Sutton G.G."/>
            <person name="Nierman W.C."/>
            <person name="Fouts D.E."/>
        </authorList>
    </citation>
    <scope>NUCLEOTIDE SEQUENCE [LARGE SCALE GENOMIC DNA]</scope>
    <source>
        <strain evidence="1 2">79601</strain>
    </source>
</reference>
<organism evidence="1 2">
    <name type="scientific">Leptospira alstonii serovar Sichuan str. 79601</name>
    <dbReference type="NCBI Taxonomy" id="1218565"/>
    <lineage>
        <taxon>Bacteria</taxon>
        <taxon>Pseudomonadati</taxon>
        <taxon>Spirochaetota</taxon>
        <taxon>Spirochaetia</taxon>
        <taxon>Leptospirales</taxon>
        <taxon>Leptospiraceae</taxon>
        <taxon>Leptospira</taxon>
    </lineage>
</organism>
<accession>M6CNG6</accession>
<keyword evidence="1" id="KW-0808">Transferase</keyword>